<feature type="transmembrane region" description="Helical" evidence="8">
    <location>
        <begin position="63"/>
        <end position="83"/>
    </location>
</feature>
<organism evidence="9 10">
    <name type="scientific">Tropilaelaps mercedesae</name>
    <dbReference type="NCBI Taxonomy" id="418985"/>
    <lineage>
        <taxon>Eukaryota</taxon>
        <taxon>Metazoa</taxon>
        <taxon>Ecdysozoa</taxon>
        <taxon>Arthropoda</taxon>
        <taxon>Chelicerata</taxon>
        <taxon>Arachnida</taxon>
        <taxon>Acari</taxon>
        <taxon>Parasitiformes</taxon>
        <taxon>Mesostigmata</taxon>
        <taxon>Gamasina</taxon>
        <taxon>Dermanyssoidea</taxon>
        <taxon>Laelapidae</taxon>
        <taxon>Tropilaelaps</taxon>
    </lineage>
</organism>
<protein>
    <submittedName>
        <fullName evidence="9">Sodium-dependent phosphate transporter 1-B-like</fullName>
    </submittedName>
</protein>
<feature type="non-terminal residue" evidence="9">
    <location>
        <position position="322"/>
    </location>
</feature>
<evidence type="ECO:0000256" key="1">
    <source>
        <dbReference type="ARBA" id="ARBA00004141"/>
    </source>
</evidence>
<evidence type="ECO:0000256" key="2">
    <source>
        <dbReference type="ARBA" id="ARBA00009916"/>
    </source>
</evidence>
<evidence type="ECO:0000256" key="4">
    <source>
        <dbReference type="ARBA" id="ARBA00022592"/>
    </source>
</evidence>
<keyword evidence="10" id="KW-1185">Reference proteome</keyword>
<sequence length="322" mass="35355">MDLLSTTLSTLKPGDIRDMSPFLWILIASFVVSFFLAFSVGANDVANSFGTSVGAKALTLRQALILATIFETLGAVLIGYRVSDTVRKGIFDVNIYRGDEESLIRGCLSALLASAIWNILATMLALPISSTHSIVGAMMGFSIITKGLLGIQWTSLLNIALSWFISPVLSGIISTGIIFIIQKFIIESRRPVRMAIWSLPFFYFFTLCLNILSVFLAGPRFLKLNLIPFSIAFVISASLALVISLIIWCYFMSRMKADTVKRKQRDKSFFNEMDDSNLSNSTSISSLEDCVESEINKQFSSLQVLTAIFASFAHGGNDVSNA</sequence>
<dbReference type="InterPro" id="IPR001204">
    <property type="entry name" value="Phos_transporter"/>
</dbReference>
<feature type="transmembrane region" description="Helical" evidence="8">
    <location>
        <begin position="22"/>
        <end position="42"/>
    </location>
</feature>
<dbReference type="GO" id="GO:0035435">
    <property type="term" value="P:phosphate ion transmembrane transport"/>
    <property type="evidence" value="ECO:0007669"/>
    <property type="project" value="TreeGrafter"/>
</dbReference>
<feature type="transmembrane region" description="Helical" evidence="8">
    <location>
        <begin position="159"/>
        <end position="182"/>
    </location>
</feature>
<comment type="subcellular location">
    <subcellularLocation>
        <location evidence="1">Membrane</location>
        <topology evidence="1">Multi-pass membrane protein</topology>
    </subcellularLocation>
</comment>
<evidence type="ECO:0000256" key="6">
    <source>
        <dbReference type="ARBA" id="ARBA00022989"/>
    </source>
</evidence>
<dbReference type="GO" id="GO:0016020">
    <property type="term" value="C:membrane"/>
    <property type="evidence" value="ECO:0007669"/>
    <property type="project" value="UniProtKB-SubCell"/>
</dbReference>
<dbReference type="STRING" id="418985.A0A1V9X9U1"/>
<keyword evidence="6 8" id="KW-1133">Transmembrane helix</keyword>
<feature type="transmembrane region" description="Helical" evidence="8">
    <location>
        <begin position="229"/>
        <end position="253"/>
    </location>
</feature>
<dbReference type="Proteomes" id="UP000192247">
    <property type="component" value="Unassembled WGS sequence"/>
</dbReference>
<evidence type="ECO:0000256" key="3">
    <source>
        <dbReference type="ARBA" id="ARBA00022448"/>
    </source>
</evidence>
<dbReference type="Pfam" id="PF01384">
    <property type="entry name" value="PHO4"/>
    <property type="match status" value="1"/>
</dbReference>
<gene>
    <name evidence="9" type="ORF">BIW11_01708</name>
</gene>
<evidence type="ECO:0000256" key="7">
    <source>
        <dbReference type="ARBA" id="ARBA00023136"/>
    </source>
</evidence>
<dbReference type="EMBL" id="MNPL01017925">
    <property type="protein sequence ID" value="OQR70317.1"/>
    <property type="molecule type" value="Genomic_DNA"/>
</dbReference>
<evidence type="ECO:0000256" key="5">
    <source>
        <dbReference type="ARBA" id="ARBA00022692"/>
    </source>
</evidence>
<comment type="similarity">
    <text evidence="2">Belongs to the inorganic phosphate transporter (PiT) (TC 2.A.20) family.</text>
</comment>
<dbReference type="AlphaFoldDB" id="A0A1V9X9U1"/>
<evidence type="ECO:0000313" key="10">
    <source>
        <dbReference type="Proteomes" id="UP000192247"/>
    </source>
</evidence>
<feature type="transmembrane region" description="Helical" evidence="8">
    <location>
        <begin position="194"/>
        <end position="217"/>
    </location>
</feature>
<dbReference type="InParanoid" id="A0A1V9X9U1"/>
<keyword evidence="5 8" id="KW-0812">Transmembrane</keyword>
<dbReference type="PANTHER" id="PTHR11101:SF80">
    <property type="entry name" value="PHOSPHATE TRANSPORTER"/>
    <property type="match status" value="1"/>
</dbReference>
<dbReference type="OrthoDB" id="260807at2759"/>
<comment type="caution">
    <text evidence="9">The sequence shown here is derived from an EMBL/GenBank/DDBJ whole genome shotgun (WGS) entry which is preliminary data.</text>
</comment>
<keyword evidence="4" id="KW-0592">Phosphate transport</keyword>
<feature type="transmembrane region" description="Helical" evidence="8">
    <location>
        <begin position="103"/>
        <end position="126"/>
    </location>
</feature>
<reference evidence="9 10" key="1">
    <citation type="journal article" date="2017" name="Gigascience">
        <title>Draft genome of the honey bee ectoparasitic mite, Tropilaelaps mercedesae, is shaped by the parasitic life history.</title>
        <authorList>
            <person name="Dong X."/>
            <person name="Armstrong S.D."/>
            <person name="Xia D."/>
            <person name="Makepeace B.L."/>
            <person name="Darby A.C."/>
            <person name="Kadowaki T."/>
        </authorList>
    </citation>
    <scope>NUCLEOTIDE SEQUENCE [LARGE SCALE GENOMIC DNA]</scope>
    <source>
        <strain evidence="9">Wuxi-XJTLU</strain>
    </source>
</reference>
<evidence type="ECO:0000256" key="8">
    <source>
        <dbReference type="SAM" id="Phobius"/>
    </source>
</evidence>
<dbReference type="GO" id="GO:0005315">
    <property type="term" value="F:phosphate transmembrane transporter activity"/>
    <property type="evidence" value="ECO:0007669"/>
    <property type="project" value="InterPro"/>
</dbReference>
<dbReference type="PANTHER" id="PTHR11101">
    <property type="entry name" value="PHOSPHATE TRANSPORTER"/>
    <property type="match status" value="1"/>
</dbReference>
<name>A0A1V9X9U1_9ACAR</name>
<proteinExistence type="inferred from homology"/>
<evidence type="ECO:0000313" key="9">
    <source>
        <dbReference type="EMBL" id="OQR70317.1"/>
    </source>
</evidence>
<keyword evidence="3" id="KW-0813">Transport</keyword>
<accession>A0A1V9X9U1</accession>
<keyword evidence="7 8" id="KW-0472">Membrane</keyword>